<evidence type="ECO:0000256" key="1">
    <source>
        <dbReference type="ARBA" id="ARBA00022617"/>
    </source>
</evidence>
<name>U3A6Q4_9SPHN</name>
<dbReference type="GO" id="GO:0046872">
    <property type="term" value="F:metal ion binding"/>
    <property type="evidence" value="ECO:0007669"/>
    <property type="project" value="UniProtKB-KW"/>
</dbReference>
<comment type="caution">
    <text evidence="7">The sequence shown here is derived from an EMBL/GenBank/DDBJ whole genome shotgun (WGS) entry which is preliminary data.</text>
</comment>
<dbReference type="AlphaFoldDB" id="U3A6Q4"/>
<protein>
    <recommendedName>
        <fullName evidence="6">Cytochrome c domain-containing protein</fullName>
    </recommendedName>
</protein>
<evidence type="ECO:0000313" key="8">
    <source>
        <dbReference type="Proteomes" id="UP000016568"/>
    </source>
</evidence>
<dbReference type="Proteomes" id="UP000016568">
    <property type="component" value="Unassembled WGS sequence"/>
</dbReference>
<keyword evidence="1 4" id="KW-0349">Heme</keyword>
<evidence type="ECO:0000259" key="6">
    <source>
        <dbReference type="PROSITE" id="PS51007"/>
    </source>
</evidence>
<organism evidence="7 8">
    <name type="scientific">Caenibius tardaugens NBRC 16725</name>
    <dbReference type="NCBI Taxonomy" id="1219035"/>
    <lineage>
        <taxon>Bacteria</taxon>
        <taxon>Pseudomonadati</taxon>
        <taxon>Pseudomonadota</taxon>
        <taxon>Alphaproteobacteria</taxon>
        <taxon>Sphingomonadales</taxon>
        <taxon>Erythrobacteraceae</taxon>
        <taxon>Caenibius</taxon>
    </lineage>
</organism>
<keyword evidence="5" id="KW-0732">Signal</keyword>
<keyword evidence="8" id="KW-1185">Reference proteome</keyword>
<dbReference type="GO" id="GO:0009055">
    <property type="term" value="F:electron transfer activity"/>
    <property type="evidence" value="ECO:0007669"/>
    <property type="project" value="InterPro"/>
</dbReference>
<dbReference type="Pfam" id="PF00034">
    <property type="entry name" value="Cytochrom_C"/>
    <property type="match status" value="1"/>
</dbReference>
<dbReference type="eggNOG" id="COG2010">
    <property type="taxonomic scope" value="Bacteria"/>
</dbReference>
<dbReference type="SUPFAM" id="SSF46626">
    <property type="entry name" value="Cytochrome c"/>
    <property type="match status" value="1"/>
</dbReference>
<sequence length="403" mass="42502">MACPRLTFPLRLLCVALPLLFAAQADAAGDDPAIAIGRDIYERALGHDPIAVRFAGGDWMPAAPGHACRSCHGDSGEGGSEGTIVAPALPPLAAKAGDRWSVWLDNALRRHKGLNGQPLNAGMPEYQLSPSDKASLGAYLRALPQVDVPGVSADTVTIGVTSRNAGLSPAGLRMLFAELDKLAVSINGQGGIFGRRIRFSEQSGAIDALLNLVWSRDGTTSEPTLTIQPLENNVTGGPICGALDPAQADRTRTLISWSEKQGMPAAIAGESGEIAGKAIVIPHDYTITSEQMSGASVVYVPAEIAKRWPPAMQAGHVRIFAPGDLAKRTALAATLIDENAANPRDALVAGIYLEGVTLIVDALKDTGRRIRRMGFCDTLRNLSRARQSISIITENDVLVTPVE</sequence>
<keyword evidence="3 4" id="KW-0408">Iron</keyword>
<dbReference type="KEGG" id="ntd:EGO55_05475"/>
<proteinExistence type="predicted"/>
<feature type="chain" id="PRO_5030177892" description="Cytochrome c domain-containing protein" evidence="5">
    <location>
        <begin position="28"/>
        <end position="403"/>
    </location>
</feature>
<dbReference type="EMBL" id="BASZ01000009">
    <property type="protein sequence ID" value="GAD50423.1"/>
    <property type="molecule type" value="Genomic_DNA"/>
</dbReference>
<evidence type="ECO:0000256" key="4">
    <source>
        <dbReference type="PROSITE-ProRule" id="PRU00433"/>
    </source>
</evidence>
<feature type="domain" description="Cytochrome c" evidence="6">
    <location>
        <begin position="32"/>
        <end position="144"/>
    </location>
</feature>
<evidence type="ECO:0000256" key="2">
    <source>
        <dbReference type="ARBA" id="ARBA00022723"/>
    </source>
</evidence>
<gene>
    <name evidence="7" type="ORF">NT2_09_00310</name>
</gene>
<dbReference type="OrthoDB" id="5558268at2"/>
<evidence type="ECO:0000256" key="5">
    <source>
        <dbReference type="SAM" id="SignalP"/>
    </source>
</evidence>
<dbReference type="GO" id="GO:0020037">
    <property type="term" value="F:heme binding"/>
    <property type="evidence" value="ECO:0007669"/>
    <property type="project" value="InterPro"/>
</dbReference>
<dbReference type="RefSeq" id="WP_021691241.1">
    <property type="nucleotide sequence ID" value="NZ_BASZ01000009.1"/>
</dbReference>
<dbReference type="PROSITE" id="PS51007">
    <property type="entry name" value="CYTC"/>
    <property type="match status" value="1"/>
</dbReference>
<reference evidence="7 8" key="1">
    <citation type="submission" date="2013-09" db="EMBL/GenBank/DDBJ databases">
        <title>Whole genome shotgun sequence of Novosphingobium tardaugens NBRC 16725.</title>
        <authorList>
            <person name="Isaki S."/>
            <person name="Hosoyama A."/>
            <person name="Tsuchikane K."/>
            <person name="Katsumata H."/>
            <person name="Ando Y."/>
            <person name="Yamazaki S."/>
            <person name="Fujita N."/>
        </authorList>
    </citation>
    <scope>NUCLEOTIDE SEQUENCE [LARGE SCALE GENOMIC DNA]</scope>
    <source>
        <strain evidence="7 8">NBRC 16725</strain>
    </source>
</reference>
<keyword evidence="2 4" id="KW-0479">Metal-binding</keyword>
<dbReference type="InterPro" id="IPR009056">
    <property type="entry name" value="Cyt_c-like_dom"/>
</dbReference>
<evidence type="ECO:0000313" key="7">
    <source>
        <dbReference type="EMBL" id="GAD50423.1"/>
    </source>
</evidence>
<dbReference type="InterPro" id="IPR036909">
    <property type="entry name" value="Cyt_c-like_dom_sf"/>
</dbReference>
<feature type="signal peptide" evidence="5">
    <location>
        <begin position="1"/>
        <end position="27"/>
    </location>
</feature>
<evidence type="ECO:0000256" key="3">
    <source>
        <dbReference type="ARBA" id="ARBA00023004"/>
    </source>
</evidence>
<accession>U3A6Q4</accession>
<dbReference type="Gene3D" id="1.10.760.10">
    <property type="entry name" value="Cytochrome c-like domain"/>
    <property type="match status" value="1"/>
</dbReference>